<evidence type="ECO:0000256" key="2">
    <source>
        <dbReference type="ARBA" id="ARBA00022448"/>
    </source>
</evidence>
<dbReference type="Gene3D" id="1.20.1720.10">
    <property type="entry name" value="Multidrug resistance protein D"/>
    <property type="match status" value="1"/>
</dbReference>
<feature type="transmembrane region" description="Helical" evidence="6">
    <location>
        <begin position="174"/>
        <end position="194"/>
    </location>
</feature>
<evidence type="ECO:0000256" key="5">
    <source>
        <dbReference type="ARBA" id="ARBA00023136"/>
    </source>
</evidence>
<organism evidence="8 9">
    <name type="scientific">Brachybacterium sacelli</name>
    <dbReference type="NCBI Taxonomy" id="173364"/>
    <lineage>
        <taxon>Bacteria</taxon>
        <taxon>Bacillati</taxon>
        <taxon>Actinomycetota</taxon>
        <taxon>Actinomycetes</taxon>
        <taxon>Micrococcales</taxon>
        <taxon>Dermabacteraceae</taxon>
        <taxon>Brachybacterium</taxon>
    </lineage>
</organism>
<feature type="transmembrane region" description="Helical" evidence="6">
    <location>
        <begin position="413"/>
        <end position="434"/>
    </location>
</feature>
<keyword evidence="3 6" id="KW-0812">Transmembrane</keyword>
<feature type="transmembrane region" description="Helical" evidence="6">
    <location>
        <begin position="111"/>
        <end position="134"/>
    </location>
</feature>
<feature type="transmembrane region" description="Helical" evidence="6">
    <location>
        <begin position="206"/>
        <end position="225"/>
    </location>
</feature>
<feature type="domain" description="Major facilitator superfamily (MFS) profile" evidence="7">
    <location>
        <begin position="20"/>
        <end position="465"/>
    </location>
</feature>
<keyword evidence="2" id="KW-0813">Transport</keyword>
<dbReference type="RefSeq" id="WP_209902022.1">
    <property type="nucleotide sequence ID" value="NZ_BAAAJW010000003.1"/>
</dbReference>
<feature type="transmembrane region" description="Helical" evidence="6">
    <location>
        <begin position="440"/>
        <end position="460"/>
    </location>
</feature>
<evidence type="ECO:0000259" key="7">
    <source>
        <dbReference type="PROSITE" id="PS50850"/>
    </source>
</evidence>
<evidence type="ECO:0000313" key="9">
    <source>
        <dbReference type="Proteomes" id="UP001519290"/>
    </source>
</evidence>
<feature type="transmembrane region" description="Helical" evidence="6">
    <location>
        <begin position="372"/>
        <end position="401"/>
    </location>
</feature>
<dbReference type="PRINTS" id="PR01036">
    <property type="entry name" value="TCRTETB"/>
</dbReference>
<feature type="transmembrane region" description="Helical" evidence="6">
    <location>
        <begin position="312"/>
        <end position="332"/>
    </location>
</feature>
<dbReference type="SUPFAM" id="SSF103473">
    <property type="entry name" value="MFS general substrate transporter"/>
    <property type="match status" value="1"/>
</dbReference>
<keyword evidence="5 6" id="KW-0472">Membrane</keyword>
<comment type="subcellular location">
    <subcellularLocation>
        <location evidence="1">Cell inner membrane</location>
        <topology evidence="1">Multi-pass membrane protein</topology>
    </subcellularLocation>
</comment>
<dbReference type="InterPro" id="IPR011701">
    <property type="entry name" value="MFS"/>
</dbReference>
<reference evidence="8 9" key="1">
    <citation type="submission" date="2021-03" db="EMBL/GenBank/DDBJ databases">
        <title>Sequencing the genomes of 1000 actinobacteria strains.</title>
        <authorList>
            <person name="Klenk H.-P."/>
        </authorList>
    </citation>
    <scope>NUCLEOTIDE SEQUENCE [LARGE SCALE GENOMIC DNA]</scope>
    <source>
        <strain evidence="8 9">DSM 14566</strain>
    </source>
</reference>
<feature type="transmembrane region" description="Helical" evidence="6">
    <location>
        <begin position="146"/>
        <end position="168"/>
    </location>
</feature>
<feature type="transmembrane region" description="Helical" evidence="6">
    <location>
        <begin position="273"/>
        <end position="292"/>
    </location>
</feature>
<evidence type="ECO:0000256" key="1">
    <source>
        <dbReference type="ARBA" id="ARBA00004429"/>
    </source>
</evidence>
<keyword evidence="4 6" id="KW-1133">Transmembrane helix</keyword>
<keyword evidence="9" id="KW-1185">Reference proteome</keyword>
<evidence type="ECO:0000313" key="8">
    <source>
        <dbReference type="EMBL" id="MBP2382273.1"/>
    </source>
</evidence>
<evidence type="ECO:0000256" key="3">
    <source>
        <dbReference type="ARBA" id="ARBA00022692"/>
    </source>
</evidence>
<comment type="caution">
    <text evidence="8">The sequence shown here is derived from an EMBL/GenBank/DDBJ whole genome shotgun (WGS) entry which is preliminary data.</text>
</comment>
<sequence length="466" mass="47902">MTVQTTNPSGAPTSWRPRLVLGGMALAAFLSVLNGTTVTASLEPLRLALGGSVAAIVWITTVYLVAAAVSLPLVGWLTDRFGARTVMLLAVGGFTAGSLLCSLAWDVPSLTAFRVVQGLAGGMLEPVAMSIAALSTPAERMGRVMGFISMVINLGPVVGPVLGSGMIAAGGWQWIFLLNLPLGALVAWVAWRHLPRGSGAREGARVDGVGLALLPLGFVLVLLGINRWGAQAHWMLTWPLVLTGGVLVALYVRHALRSSVPPLLDIRLLTIRPFAAGIGVMSTVGLTMYMQLTMLPLFGARELAGGVLGSDLGRAVPVSVLGVGMLLSMLWAARASDRLGTRPIVRAGAAGTLSVGVLIAAAHTWLPGDLSRWLVLLLVLLIGLTFGAIAAPTFAGLYRVLPAGSVAQGNTSMFVVVQLFASAGVTVIGVLSGLGTAALAATYLVIAALAGVTLLLSAALPGRVEA</sequence>
<dbReference type="InterPro" id="IPR036259">
    <property type="entry name" value="MFS_trans_sf"/>
</dbReference>
<evidence type="ECO:0000256" key="6">
    <source>
        <dbReference type="SAM" id="Phobius"/>
    </source>
</evidence>
<dbReference type="Gene3D" id="1.20.1250.20">
    <property type="entry name" value="MFS general substrate transporter like domains"/>
    <property type="match status" value="1"/>
</dbReference>
<feature type="transmembrane region" description="Helical" evidence="6">
    <location>
        <begin position="231"/>
        <end position="252"/>
    </location>
</feature>
<dbReference type="Pfam" id="PF07690">
    <property type="entry name" value="MFS_1"/>
    <property type="match status" value="1"/>
</dbReference>
<dbReference type="EMBL" id="JAGIOD010000001">
    <property type="protein sequence ID" value="MBP2382273.1"/>
    <property type="molecule type" value="Genomic_DNA"/>
</dbReference>
<dbReference type="PANTHER" id="PTHR23501:SF191">
    <property type="entry name" value="VACUOLAR BASIC AMINO ACID TRANSPORTER 4"/>
    <property type="match status" value="1"/>
</dbReference>
<dbReference type="Proteomes" id="UP001519290">
    <property type="component" value="Unassembled WGS sequence"/>
</dbReference>
<protein>
    <submittedName>
        <fullName evidence="8">EmrB/QacA subfamily drug resistance transporter</fullName>
    </submittedName>
</protein>
<accession>A0ABS4X1E7</accession>
<name>A0ABS4X1E7_9MICO</name>
<proteinExistence type="predicted"/>
<gene>
    <name evidence="8" type="ORF">JOF43_002230</name>
</gene>
<dbReference type="PROSITE" id="PS50850">
    <property type="entry name" value="MFS"/>
    <property type="match status" value="1"/>
</dbReference>
<feature type="transmembrane region" description="Helical" evidence="6">
    <location>
        <begin position="86"/>
        <end position="105"/>
    </location>
</feature>
<evidence type="ECO:0000256" key="4">
    <source>
        <dbReference type="ARBA" id="ARBA00022989"/>
    </source>
</evidence>
<dbReference type="PANTHER" id="PTHR23501">
    <property type="entry name" value="MAJOR FACILITATOR SUPERFAMILY"/>
    <property type="match status" value="1"/>
</dbReference>
<feature type="transmembrane region" description="Helical" evidence="6">
    <location>
        <begin position="51"/>
        <end position="74"/>
    </location>
</feature>
<feature type="transmembrane region" description="Helical" evidence="6">
    <location>
        <begin position="344"/>
        <end position="366"/>
    </location>
</feature>
<dbReference type="InterPro" id="IPR020846">
    <property type="entry name" value="MFS_dom"/>
</dbReference>